<evidence type="ECO:0000259" key="2">
    <source>
        <dbReference type="Pfam" id="PF07435"/>
    </source>
</evidence>
<evidence type="ECO:0000313" key="4">
    <source>
        <dbReference type="Proteomes" id="UP000245202"/>
    </source>
</evidence>
<dbReference type="RefSeq" id="WP_108993122.1">
    <property type="nucleotide sequence ID" value="NZ_BDQX01000140.1"/>
</dbReference>
<dbReference type="InterPro" id="IPR042274">
    <property type="entry name" value="YycH/YycI_2"/>
</dbReference>
<feature type="compositionally biased region" description="Gly residues" evidence="1">
    <location>
        <begin position="553"/>
        <end position="565"/>
    </location>
</feature>
<feature type="domain" description="Regulatory protein YycH" evidence="2">
    <location>
        <begin position="3"/>
        <end position="422"/>
    </location>
</feature>
<gene>
    <name evidence="3" type="ORF">PAT3040_02741</name>
</gene>
<evidence type="ECO:0000256" key="1">
    <source>
        <dbReference type="SAM" id="MobiDB-lite"/>
    </source>
</evidence>
<organism evidence="3 4">
    <name type="scientific">Paenibacillus agaridevorans</name>
    <dbReference type="NCBI Taxonomy" id="171404"/>
    <lineage>
        <taxon>Bacteria</taxon>
        <taxon>Bacillati</taxon>
        <taxon>Bacillota</taxon>
        <taxon>Bacilli</taxon>
        <taxon>Bacillales</taxon>
        <taxon>Paenibacillaceae</taxon>
        <taxon>Paenibacillus</taxon>
    </lineage>
</organism>
<feature type="compositionally biased region" description="Gly residues" evidence="1">
    <location>
        <begin position="443"/>
        <end position="452"/>
    </location>
</feature>
<dbReference type="CDD" id="cd15787">
    <property type="entry name" value="YycH_N"/>
    <property type="match status" value="1"/>
</dbReference>
<dbReference type="EMBL" id="BDQX01000140">
    <property type="protein sequence ID" value="GBG08173.1"/>
    <property type="molecule type" value="Genomic_DNA"/>
</dbReference>
<dbReference type="Pfam" id="PF07435">
    <property type="entry name" value="YycH"/>
    <property type="match status" value="1"/>
</dbReference>
<reference evidence="3 4" key="1">
    <citation type="submission" date="2017-08" db="EMBL/GenBank/DDBJ databases">
        <title>Substantial Increase in Enzyme Production by Combined Drug-Resistance Mutations in Paenibacillus agaridevorans.</title>
        <authorList>
            <person name="Tanaka Y."/>
            <person name="Funane K."/>
            <person name="Hosaka T."/>
            <person name="Shiwa Y."/>
            <person name="Fujita N."/>
            <person name="Miyazaki T."/>
            <person name="Yoshikawa H."/>
            <person name="Murakami K."/>
            <person name="Kasahara K."/>
            <person name="Inaoka T."/>
            <person name="Hiraga Y."/>
            <person name="Ochi K."/>
        </authorList>
    </citation>
    <scope>NUCLEOTIDE SEQUENCE [LARGE SCALE GENOMIC DNA]</scope>
    <source>
        <strain evidence="3 4">T-3040</strain>
    </source>
</reference>
<dbReference type="InterPro" id="IPR009996">
    <property type="entry name" value="YycH"/>
</dbReference>
<accession>A0A2R5EWK2</accession>
<feature type="region of interest" description="Disordered" evidence="1">
    <location>
        <begin position="430"/>
        <end position="617"/>
    </location>
</feature>
<evidence type="ECO:0000313" key="3">
    <source>
        <dbReference type="EMBL" id="GBG08173.1"/>
    </source>
</evidence>
<dbReference type="AlphaFoldDB" id="A0A2R5EWK2"/>
<sequence length="617" mass="66710">MMERMKTGVLIVLVALSLLQSYLLAYSMPRLGATVRSDQDYVNTERLGTQSHVENTIFPDDLIIHMGDDRHTVIYPDTQFYEMILKQRLIGREFKGFQRSPITLIDWNEVRKNDIGIELRFGSGVAVDLLQKLLKLEGDLLFLNDSIDRIWIFKTTDTEEIRTFFFSSEEGIVYESVRADLTVRDVQDYVGFGQHLPEYMMVGDDLYAPKESLQATAMTFPYETYSPEQMQRSLFFDPSTTRAIVDRSGSQIFTDGKRGLKVEQNGLWINYTNPAATQSSEVLLSENVYASVEFINQHGGWDGTHALVGTTADREQKLVTFRKYVEQYPIVSNSPFNYGQIQLTLQQGVVTEYSRSLITLKPQAQNREVRWLPGGENLEQRLKGYERRSEITALFPALRPVPMEDDLLRLDPVWAVRLSDGTEEVLADAYPVGYSPPAKPPEGGNGAGGEGEAAGDSEDASADNRDALPGGEGVASGAGARTDRVGQSNGIESSTTAGNLTGRGLSGLVADRFGNGGGDSVADLSSGKDASSDRDAGNGSAAASAGNNASGQGVSGGVGSTGQGGNEKEEEPGSLGDSEAAREDGETDLAADPPASGIAAPSGEAGTLAASRKSGYR</sequence>
<proteinExistence type="predicted"/>
<name>A0A2R5EWK2_9BACL</name>
<dbReference type="Proteomes" id="UP000245202">
    <property type="component" value="Unassembled WGS sequence"/>
</dbReference>
<dbReference type="Gene3D" id="3.30.310.160">
    <property type="entry name" value="YycH protein, domain 2"/>
    <property type="match status" value="1"/>
</dbReference>
<feature type="compositionally biased region" description="Polar residues" evidence="1">
    <location>
        <begin position="485"/>
        <end position="499"/>
    </location>
</feature>
<keyword evidence="4" id="KW-1185">Reference proteome</keyword>
<protein>
    <recommendedName>
        <fullName evidence="2">Regulatory protein YycH domain-containing protein</fullName>
    </recommendedName>
</protein>
<feature type="compositionally biased region" description="Low complexity" evidence="1">
    <location>
        <begin position="537"/>
        <end position="552"/>
    </location>
</feature>
<comment type="caution">
    <text evidence="3">The sequence shown here is derived from an EMBL/GenBank/DDBJ whole genome shotgun (WGS) entry which is preliminary data.</text>
</comment>